<gene>
    <name evidence="2" type="ORF">AB3K24_03330</name>
</gene>
<feature type="compositionally biased region" description="Polar residues" evidence="1">
    <location>
        <begin position="16"/>
        <end position="34"/>
    </location>
</feature>
<evidence type="ECO:0000256" key="1">
    <source>
        <dbReference type="SAM" id="MobiDB-lite"/>
    </source>
</evidence>
<accession>A0ABV3S223</accession>
<comment type="caution">
    <text evidence="2">The sequence shown here is derived from an EMBL/GenBank/DDBJ whole genome shotgun (WGS) entry which is preliminary data.</text>
</comment>
<organism evidence="2 3">
    <name type="scientific">Leuconostoc aquikimchii</name>
    <dbReference type="NCBI Taxonomy" id="3236804"/>
    <lineage>
        <taxon>Bacteria</taxon>
        <taxon>Bacillati</taxon>
        <taxon>Bacillota</taxon>
        <taxon>Bacilli</taxon>
        <taxon>Lactobacillales</taxon>
        <taxon>Lactobacillaceae</taxon>
        <taxon>Leuconostoc</taxon>
    </lineage>
</organism>
<reference evidence="2 3" key="1">
    <citation type="submission" date="2024-07" db="EMBL/GenBank/DDBJ databases">
        <authorList>
            <person name="Yun M."/>
        </authorList>
    </citation>
    <scope>NUCLEOTIDE SEQUENCE [LARGE SCALE GENOMIC DNA]</scope>
    <source>
        <strain evidence="2 3">MS01</strain>
    </source>
</reference>
<dbReference type="EMBL" id="JBFPER010000001">
    <property type="protein sequence ID" value="MEX0380381.1"/>
    <property type="molecule type" value="Genomic_DNA"/>
</dbReference>
<evidence type="ECO:0000313" key="3">
    <source>
        <dbReference type="Proteomes" id="UP001556617"/>
    </source>
</evidence>
<sequence>MNKPTSQDPPTKAAGSENSEVTQSIESAARSTQTDAEHVQSLETQPLPNEGQYGAMTTNGNNADKSVDFDNIIYLASRMQMSRDNKLTQLDAWGLKVTTSQQAATATIWARDHETIIGYIYTDGSIYLPYTHPTAKN</sequence>
<proteinExistence type="predicted"/>
<evidence type="ECO:0000313" key="2">
    <source>
        <dbReference type="EMBL" id="MEX0380381.1"/>
    </source>
</evidence>
<protein>
    <submittedName>
        <fullName evidence="2">Uncharacterized protein</fullName>
    </submittedName>
</protein>
<dbReference type="RefSeq" id="WP_367973788.1">
    <property type="nucleotide sequence ID" value="NZ_JBFPEQ010000001.1"/>
</dbReference>
<name>A0ABV3S223_9LACO</name>
<feature type="region of interest" description="Disordered" evidence="1">
    <location>
        <begin position="1"/>
        <end position="65"/>
    </location>
</feature>
<feature type="compositionally biased region" description="Polar residues" evidence="1">
    <location>
        <begin position="55"/>
        <end position="64"/>
    </location>
</feature>
<keyword evidence="3" id="KW-1185">Reference proteome</keyword>
<dbReference type="Proteomes" id="UP001556617">
    <property type="component" value="Unassembled WGS sequence"/>
</dbReference>